<dbReference type="InterPro" id="IPR029069">
    <property type="entry name" value="HotDog_dom_sf"/>
</dbReference>
<comment type="similarity">
    <text evidence="1">Belongs to the thioesterase PaaI family.</text>
</comment>
<dbReference type="InterPro" id="IPR003736">
    <property type="entry name" value="PAAI_dom"/>
</dbReference>
<sequence>MSWSEDIMRRDEQLFWGLLGLRLISADASRVELGLTAGTSHLNAMGIVHGGVLSSMMDQAMGMLVGAVKGRLGVTTHLNVNFLSPMRVGELVAAAFPLHETHRTMTLRSEVRDGAGTLGCISTATFRLPK</sequence>
<dbReference type="PATRIC" id="fig|44252.3.peg.2546"/>
<dbReference type="HOGENOM" id="CLU_089876_3_3_9"/>
<reference evidence="5 7" key="2">
    <citation type="submission" date="2019-11" db="EMBL/GenBank/DDBJ databases">
        <title>Draft genome sequences of five Paenibacillus species of dairy origin.</title>
        <authorList>
            <person name="Olajide A.M."/>
            <person name="Chen S."/>
            <person name="Lapointe G."/>
        </authorList>
    </citation>
    <scope>NUCLEOTIDE SEQUENCE [LARGE SCALE GENOMIC DNA]</scope>
    <source>
        <strain evidence="5 7">3CT49</strain>
    </source>
</reference>
<dbReference type="STRING" id="44252.DJ90_2623"/>
<proteinExistence type="inferred from homology"/>
<protein>
    <submittedName>
        <fullName evidence="5">Hotdog fold thioesterase</fullName>
    </submittedName>
</protein>
<dbReference type="EMBL" id="JMQA01000024">
    <property type="protein sequence ID" value="KFN09063.1"/>
    <property type="molecule type" value="Genomic_DNA"/>
</dbReference>
<evidence type="ECO:0000259" key="3">
    <source>
        <dbReference type="Pfam" id="PF03061"/>
    </source>
</evidence>
<evidence type="ECO:0000313" key="5">
    <source>
        <dbReference type="EMBL" id="MUG21716.1"/>
    </source>
</evidence>
<dbReference type="RefSeq" id="WP_036622416.1">
    <property type="nucleotide sequence ID" value="NZ_CP086393.1"/>
</dbReference>
<dbReference type="SUPFAM" id="SSF54637">
    <property type="entry name" value="Thioesterase/thiol ester dehydrase-isomerase"/>
    <property type="match status" value="1"/>
</dbReference>
<name>A0A090ZFA8_PAEMA</name>
<dbReference type="Pfam" id="PF03061">
    <property type="entry name" value="4HBT"/>
    <property type="match status" value="1"/>
</dbReference>
<dbReference type="InterPro" id="IPR006683">
    <property type="entry name" value="Thioestr_dom"/>
</dbReference>
<dbReference type="CDD" id="cd03443">
    <property type="entry name" value="PaaI_thioesterase"/>
    <property type="match status" value="1"/>
</dbReference>
<organism evidence="4 6">
    <name type="scientific">Paenibacillus macerans</name>
    <name type="common">Bacillus macerans</name>
    <dbReference type="NCBI Taxonomy" id="44252"/>
    <lineage>
        <taxon>Bacteria</taxon>
        <taxon>Bacillati</taxon>
        <taxon>Bacillota</taxon>
        <taxon>Bacilli</taxon>
        <taxon>Bacillales</taxon>
        <taxon>Paenibacillaceae</taxon>
        <taxon>Paenibacillus</taxon>
    </lineage>
</organism>
<dbReference type="GO" id="GO:0047617">
    <property type="term" value="F:fatty acyl-CoA hydrolase activity"/>
    <property type="evidence" value="ECO:0007669"/>
    <property type="project" value="InterPro"/>
</dbReference>
<evidence type="ECO:0000313" key="6">
    <source>
        <dbReference type="Proteomes" id="UP000029278"/>
    </source>
</evidence>
<gene>
    <name evidence="4" type="ORF">DJ90_2623</name>
    <name evidence="5" type="ORF">GNQ08_04640</name>
</gene>
<dbReference type="NCBIfam" id="TIGR00369">
    <property type="entry name" value="unchar_dom_1"/>
    <property type="match status" value="1"/>
</dbReference>
<dbReference type="Gene3D" id="3.10.129.10">
    <property type="entry name" value="Hotdog Thioesterase"/>
    <property type="match status" value="1"/>
</dbReference>
<dbReference type="EMBL" id="WNZZ01000002">
    <property type="protein sequence ID" value="MUG21716.1"/>
    <property type="molecule type" value="Genomic_DNA"/>
</dbReference>
<dbReference type="OrthoDB" id="2139465at2"/>
<evidence type="ECO:0000256" key="2">
    <source>
        <dbReference type="ARBA" id="ARBA00022801"/>
    </source>
</evidence>
<feature type="domain" description="Thioesterase" evidence="3">
    <location>
        <begin position="45"/>
        <end position="120"/>
    </location>
</feature>
<dbReference type="AlphaFoldDB" id="A0A090ZFA8"/>
<comment type="caution">
    <text evidence="4">The sequence shown here is derived from an EMBL/GenBank/DDBJ whole genome shotgun (WGS) entry which is preliminary data.</text>
</comment>
<accession>A0A090ZFA8</accession>
<dbReference type="PANTHER" id="PTHR21660:SF1">
    <property type="entry name" value="ACYL-COENZYME A THIOESTERASE 13"/>
    <property type="match status" value="1"/>
</dbReference>
<dbReference type="InterPro" id="IPR039298">
    <property type="entry name" value="ACOT13"/>
</dbReference>
<evidence type="ECO:0000313" key="4">
    <source>
        <dbReference type="EMBL" id="KFN09063.1"/>
    </source>
</evidence>
<dbReference type="Proteomes" id="UP000029278">
    <property type="component" value="Unassembled WGS sequence"/>
</dbReference>
<dbReference type="PANTHER" id="PTHR21660">
    <property type="entry name" value="THIOESTERASE SUPERFAMILY MEMBER-RELATED"/>
    <property type="match status" value="1"/>
</dbReference>
<keyword evidence="6" id="KW-1185">Reference proteome</keyword>
<reference evidence="4 6" key="1">
    <citation type="submission" date="2014-04" db="EMBL/GenBank/DDBJ databases">
        <authorList>
            <person name="Bishop-Lilly K.A."/>
            <person name="Broomall S.M."/>
            <person name="Chain P.S."/>
            <person name="Chertkov O."/>
            <person name="Coyne S.R."/>
            <person name="Daligault H.E."/>
            <person name="Davenport K.W."/>
            <person name="Erkkila T."/>
            <person name="Frey K.G."/>
            <person name="Gibbons H.S."/>
            <person name="Gu W."/>
            <person name="Jaissle J."/>
            <person name="Johnson S.L."/>
            <person name="Koroleva G.I."/>
            <person name="Ladner J.T."/>
            <person name="Lo C.-C."/>
            <person name="Minogue T.D."/>
            <person name="Munk C."/>
            <person name="Palacios G.F."/>
            <person name="Redden C.L."/>
            <person name="Rosenzweig C.N."/>
            <person name="Scholz M.B."/>
            <person name="Teshima H."/>
            <person name="Xu Y."/>
        </authorList>
    </citation>
    <scope>NUCLEOTIDE SEQUENCE [LARGE SCALE GENOMIC DNA]</scope>
    <source>
        <strain evidence="4 6">8244</strain>
    </source>
</reference>
<keyword evidence="2" id="KW-0378">Hydrolase</keyword>
<evidence type="ECO:0000313" key="7">
    <source>
        <dbReference type="Proteomes" id="UP000442469"/>
    </source>
</evidence>
<dbReference type="GeneID" id="77006815"/>
<evidence type="ECO:0000256" key="1">
    <source>
        <dbReference type="ARBA" id="ARBA00008324"/>
    </source>
</evidence>
<dbReference type="Proteomes" id="UP000442469">
    <property type="component" value="Unassembled WGS sequence"/>
</dbReference>